<protein>
    <recommendedName>
        <fullName evidence="16">ATP-dependent DNA helicase</fullName>
        <ecNumber evidence="16">5.6.2.3</ecNumber>
    </recommendedName>
</protein>
<dbReference type="InterPro" id="IPR003593">
    <property type="entry name" value="AAA+_ATPase"/>
</dbReference>
<reference evidence="19 20" key="1">
    <citation type="journal article" date="2021" name="DNA Res.">
        <title>Genome analysis of Candida subhashii reveals its hybrid nature and dual mitochondrial genome conformations.</title>
        <authorList>
            <person name="Mixao V."/>
            <person name="Hegedusova E."/>
            <person name="Saus E."/>
            <person name="Pryszcz L.P."/>
            <person name="Cillingova A."/>
            <person name="Nosek J."/>
            <person name="Gabaldon T."/>
        </authorList>
    </citation>
    <scope>NUCLEOTIDE SEQUENCE [LARGE SCALE GENOMIC DNA]</scope>
    <source>
        <strain evidence="19 20">CBS 10753</strain>
    </source>
</reference>
<sequence length="587" mass="65876">MKQTRLNRNNNSTTKDNDSRILRSNSLLEGIDFDSSFSEDNTISSKTDTSDIELDREEDDDEVVFENLKEENKGVIDMSDFSDDDDSAILAAAARLTEKRDASSPMTSKSKSIKLQPSRSPQQESKEFKHPITKPIQSSKTSRGGGLFNYFPSNAFGTALQQIRFHSKSSKQTSSYSTAAPNEHFDYDHHQPRFYEMTQRPGRDSLDTIEPIRHVGSANKIKEVHTFSKKQEEVLQKVKRGVSLFFTGSAGTGKSVLLKKMISELRKIYPDQVAVTASTGLAACNIGGQTLHSFAGIGLGTGDKESLVKKVRSSRKASARWKAIRVLIVDEISMVDGHLLDKLNHVAKKIRKSNLPFGGIQVVLSGDFYQLPPVVKQVDNRGEEILEKLEPYFAFESAAWEEIIQDIVVLDEVFRQKGDQGFIDMLNEMRDGIVSESAIKKFRVLERPLPNHDGITAAELYATRFEVERANKRRLDQLPGMEVTYPAFDSGTLPEPQRSNLLQNFLAPWDLHLKKDAQVMCIKNFDETLVNGSLGKIVNFVDRETYLSTGNTNPDDKSKTVYNAPVESEDKEQPDLSDYIFHGMVDC</sequence>
<evidence type="ECO:0000256" key="10">
    <source>
        <dbReference type="ARBA" id="ARBA00023128"/>
    </source>
</evidence>
<evidence type="ECO:0000256" key="17">
    <source>
        <dbReference type="SAM" id="MobiDB-lite"/>
    </source>
</evidence>
<evidence type="ECO:0000259" key="18">
    <source>
        <dbReference type="SMART" id="SM00382"/>
    </source>
</evidence>
<keyword evidence="8 16" id="KW-0067">ATP-binding</keyword>
<dbReference type="PANTHER" id="PTHR47642:SF5">
    <property type="entry name" value="ATP-DEPENDENT DNA HELICASE"/>
    <property type="match status" value="1"/>
</dbReference>
<keyword evidence="9" id="KW-0238">DNA-binding</keyword>
<gene>
    <name evidence="19" type="ORF">J8A68_001874</name>
</gene>
<keyword evidence="20" id="KW-1185">Reference proteome</keyword>
<dbReference type="GO" id="GO:0043139">
    <property type="term" value="F:5'-3' DNA helicase activity"/>
    <property type="evidence" value="ECO:0007669"/>
    <property type="project" value="UniProtKB-EC"/>
</dbReference>
<evidence type="ECO:0000256" key="11">
    <source>
        <dbReference type="ARBA" id="ARBA00023172"/>
    </source>
</evidence>
<dbReference type="GO" id="GO:0005739">
    <property type="term" value="C:mitochondrion"/>
    <property type="evidence" value="ECO:0007669"/>
    <property type="project" value="UniProtKB-SubCell"/>
</dbReference>
<feature type="region of interest" description="Disordered" evidence="17">
    <location>
        <begin position="1"/>
        <end position="59"/>
    </location>
</feature>
<evidence type="ECO:0000256" key="2">
    <source>
        <dbReference type="ARBA" id="ARBA00004173"/>
    </source>
</evidence>
<comment type="subcellular location">
    <subcellularLocation>
        <location evidence="2">Mitochondrion</location>
    </subcellularLocation>
    <subcellularLocation>
        <location evidence="3">Nucleus</location>
        <location evidence="3">Nucleolus</location>
    </subcellularLocation>
</comment>
<keyword evidence="11 16" id="KW-0233">DNA recombination</keyword>
<keyword evidence="7 16" id="KW-0347">Helicase</keyword>
<dbReference type="GO" id="GO:0003697">
    <property type="term" value="F:single-stranded DNA binding"/>
    <property type="evidence" value="ECO:0007669"/>
    <property type="project" value="UniProtKB-ARBA"/>
</dbReference>
<comment type="cofactor">
    <cofactor evidence="1 16">
        <name>Mg(2+)</name>
        <dbReference type="ChEBI" id="CHEBI:18420"/>
    </cofactor>
</comment>
<accession>A0A8J5V2T8</accession>
<evidence type="ECO:0000256" key="16">
    <source>
        <dbReference type="RuleBase" id="RU363044"/>
    </source>
</evidence>
<dbReference type="EMBL" id="JAGSYN010000070">
    <property type="protein sequence ID" value="KAG7664579.1"/>
    <property type="molecule type" value="Genomic_DNA"/>
</dbReference>
<dbReference type="GO" id="GO:0006310">
    <property type="term" value="P:DNA recombination"/>
    <property type="evidence" value="ECO:0007669"/>
    <property type="project" value="UniProtKB-KW"/>
</dbReference>
<proteinExistence type="inferred from homology"/>
<dbReference type="SMART" id="SM00382">
    <property type="entry name" value="AAA"/>
    <property type="match status" value="1"/>
</dbReference>
<evidence type="ECO:0000256" key="14">
    <source>
        <dbReference type="ARBA" id="ARBA00023242"/>
    </source>
</evidence>
<dbReference type="AlphaFoldDB" id="A0A8J5V2T8"/>
<dbReference type="GO" id="GO:0005730">
    <property type="term" value="C:nucleolus"/>
    <property type="evidence" value="ECO:0007669"/>
    <property type="project" value="UniProtKB-SubCell"/>
</dbReference>
<keyword evidence="10" id="KW-0496">Mitochondrion</keyword>
<dbReference type="OrthoDB" id="432234at2759"/>
<comment type="caution">
    <text evidence="19">The sequence shown here is derived from an EMBL/GenBank/DDBJ whole genome shotgun (WGS) entry which is preliminary data.</text>
</comment>
<evidence type="ECO:0000256" key="8">
    <source>
        <dbReference type="ARBA" id="ARBA00022840"/>
    </source>
</evidence>
<dbReference type="Proteomes" id="UP000694255">
    <property type="component" value="Unassembled WGS sequence"/>
</dbReference>
<evidence type="ECO:0000256" key="5">
    <source>
        <dbReference type="ARBA" id="ARBA00022763"/>
    </source>
</evidence>
<keyword evidence="13" id="KW-0413">Isomerase</keyword>
<evidence type="ECO:0000313" key="20">
    <source>
        <dbReference type="Proteomes" id="UP000694255"/>
    </source>
</evidence>
<feature type="compositionally biased region" description="Polar residues" evidence="17">
    <location>
        <begin position="104"/>
        <end position="123"/>
    </location>
</feature>
<dbReference type="FunFam" id="3.40.50.300:FF:001226">
    <property type="entry name" value="ATP-dependent DNA helicase PIF1"/>
    <property type="match status" value="1"/>
</dbReference>
<feature type="domain" description="AAA+ ATPase" evidence="18">
    <location>
        <begin position="240"/>
        <end position="544"/>
    </location>
</feature>
<keyword evidence="14" id="KW-0539">Nucleus</keyword>
<dbReference type="RefSeq" id="XP_049264811.1">
    <property type="nucleotide sequence ID" value="XM_049405563.1"/>
</dbReference>
<dbReference type="GO" id="GO:0016787">
    <property type="term" value="F:hydrolase activity"/>
    <property type="evidence" value="ECO:0007669"/>
    <property type="project" value="UniProtKB-KW"/>
</dbReference>
<keyword evidence="12 16" id="KW-0234">DNA repair</keyword>
<comment type="similarity">
    <text evidence="16">Belongs to the helicase family.</text>
</comment>
<comment type="catalytic activity">
    <reaction evidence="15 16">
        <text>ATP + H2O = ADP + phosphate + H(+)</text>
        <dbReference type="Rhea" id="RHEA:13065"/>
        <dbReference type="ChEBI" id="CHEBI:15377"/>
        <dbReference type="ChEBI" id="CHEBI:15378"/>
        <dbReference type="ChEBI" id="CHEBI:30616"/>
        <dbReference type="ChEBI" id="CHEBI:43474"/>
        <dbReference type="ChEBI" id="CHEBI:456216"/>
        <dbReference type="EC" id="5.6.2.3"/>
    </reaction>
</comment>
<evidence type="ECO:0000256" key="7">
    <source>
        <dbReference type="ARBA" id="ARBA00022806"/>
    </source>
</evidence>
<dbReference type="GO" id="GO:0006281">
    <property type="term" value="P:DNA repair"/>
    <property type="evidence" value="ECO:0007669"/>
    <property type="project" value="UniProtKB-KW"/>
</dbReference>
<dbReference type="CDD" id="cd18037">
    <property type="entry name" value="DEXSc_Pif1_like"/>
    <property type="match status" value="1"/>
</dbReference>
<evidence type="ECO:0000256" key="6">
    <source>
        <dbReference type="ARBA" id="ARBA00022801"/>
    </source>
</evidence>
<feature type="compositionally biased region" description="Acidic residues" evidence="17">
    <location>
        <begin position="50"/>
        <end position="59"/>
    </location>
</feature>
<dbReference type="PANTHER" id="PTHR47642">
    <property type="entry name" value="ATP-DEPENDENT DNA HELICASE"/>
    <property type="match status" value="1"/>
</dbReference>
<dbReference type="GO" id="GO:0005524">
    <property type="term" value="F:ATP binding"/>
    <property type="evidence" value="ECO:0007669"/>
    <property type="project" value="UniProtKB-KW"/>
</dbReference>
<feature type="region of interest" description="Disordered" evidence="17">
    <location>
        <begin position="96"/>
        <end position="145"/>
    </location>
</feature>
<keyword evidence="4 16" id="KW-0547">Nucleotide-binding</keyword>
<name>A0A8J5V2T8_9ASCO</name>
<evidence type="ECO:0000256" key="12">
    <source>
        <dbReference type="ARBA" id="ARBA00023204"/>
    </source>
</evidence>
<feature type="compositionally biased region" description="Polar residues" evidence="17">
    <location>
        <begin position="1"/>
        <end position="14"/>
    </location>
</feature>
<dbReference type="InterPro" id="IPR051055">
    <property type="entry name" value="PIF1_helicase"/>
</dbReference>
<evidence type="ECO:0000313" key="19">
    <source>
        <dbReference type="EMBL" id="KAG7664579.1"/>
    </source>
</evidence>
<dbReference type="EC" id="5.6.2.3" evidence="16"/>
<dbReference type="GeneID" id="73468675"/>
<evidence type="ECO:0000256" key="9">
    <source>
        <dbReference type="ARBA" id="ARBA00023125"/>
    </source>
</evidence>
<evidence type="ECO:0000256" key="13">
    <source>
        <dbReference type="ARBA" id="ARBA00023235"/>
    </source>
</evidence>
<organism evidence="19 20">
    <name type="scientific">[Candida] subhashii</name>
    <dbReference type="NCBI Taxonomy" id="561895"/>
    <lineage>
        <taxon>Eukaryota</taxon>
        <taxon>Fungi</taxon>
        <taxon>Dikarya</taxon>
        <taxon>Ascomycota</taxon>
        <taxon>Saccharomycotina</taxon>
        <taxon>Pichiomycetes</taxon>
        <taxon>Debaryomycetaceae</taxon>
        <taxon>Spathaspora</taxon>
    </lineage>
</organism>
<feature type="compositionally biased region" description="Polar residues" evidence="17">
    <location>
        <begin position="35"/>
        <end position="47"/>
    </location>
</feature>
<dbReference type="InterPro" id="IPR010285">
    <property type="entry name" value="DNA_helicase_pif1-like_DEAD"/>
</dbReference>
<evidence type="ECO:0000256" key="3">
    <source>
        <dbReference type="ARBA" id="ARBA00004604"/>
    </source>
</evidence>
<evidence type="ECO:0000256" key="4">
    <source>
        <dbReference type="ARBA" id="ARBA00022741"/>
    </source>
</evidence>
<dbReference type="InterPro" id="IPR049163">
    <property type="entry name" value="Pif1-like_2B_dom"/>
</dbReference>
<evidence type="ECO:0000256" key="15">
    <source>
        <dbReference type="ARBA" id="ARBA00048954"/>
    </source>
</evidence>
<keyword evidence="5 16" id="KW-0227">DNA damage</keyword>
<evidence type="ECO:0000256" key="1">
    <source>
        <dbReference type="ARBA" id="ARBA00001946"/>
    </source>
</evidence>
<dbReference type="Pfam" id="PF21530">
    <property type="entry name" value="Pif1_2B_dom"/>
    <property type="match status" value="1"/>
</dbReference>
<keyword evidence="6 16" id="KW-0378">Hydrolase</keyword>
<dbReference type="Pfam" id="PF05970">
    <property type="entry name" value="PIF1"/>
    <property type="match status" value="1"/>
</dbReference>
<dbReference type="GO" id="GO:0000723">
    <property type="term" value="P:telomere maintenance"/>
    <property type="evidence" value="ECO:0007669"/>
    <property type="project" value="InterPro"/>
</dbReference>